<keyword evidence="3" id="KW-1185">Reference proteome</keyword>
<evidence type="ECO:0000313" key="3">
    <source>
        <dbReference type="Proteomes" id="UP000054549"/>
    </source>
</evidence>
<feature type="region of interest" description="Disordered" evidence="1">
    <location>
        <begin position="1"/>
        <end position="45"/>
    </location>
</feature>
<evidence type="ECO:0000256" key="1">
    <source>
        <dbReference type="SAM" id="MobiDB-lite"/>
    </source>
</evidence>
<dbReference type="InParanoid" id="A0A0C2XAW4"/>
<organism evidence="2 3">
    <name type="scientific">Amanita muscaria (strain Koide BX008)</name>
    <dbReference type="NCBI Taxonomy" id="946122"/>
    <lineage>
        <taxon>Eukaryota</taxon>
        <taxon>Fungi</taxon>
        <taxon>Dikarya</taxon>
        <taxon>Basidiomycota</taxon>
        <taxon>Agaricomycotina</taxon>
        <taxon>Agaricomycetes</taxon>
        <taxon>Agaricomycetidae</taxon>
        <taxon>Agaricales</taxon>
        <taxon>Pluteineae</taxon>
        <taxon>Amanitaceae</taxon>
        <taxon>Amanita</taxon>
    </lineage>
</organism>
<reference evidence="2 3" key="1">
    <citation type="submission" date="2014-04" db="EMBL/GenBank/DDBJ databases">
        <title>Evolutionary Origins and Diversification of the Mycorrhizal Mutualists.</title>
        <authorList>
            <consortium name="DOE Joint Genome Institute"/>
            <consortium name="Mycorrhizal Genomics Consortium"/>
            <person name="Kohler A."/>
            <person name="Kuo A."/>
            <person name="Nagy L.G."/>
            <person name="Floudas D."/>
            <person name="Copeland A."/>
            <person name="Barry K.W."/>
            <person name="Cichocki N."/>
            <person name="Veneault-Fourrey C."/>
            <person name="LaButti K."/>
            <person name="Lindquist E.A."/>
            <person name="Lipzen A."/>
            <person name="Lundell T."/>
            <person name="Morin E."/>
            <person name="Murat C."/>
            <person name="Riley R."/>
            <person name="Ohm R."/>
            <person name="Sun H."/>
            <person name="Tunlid A."/>
            <person name="Henrissat B."/>
            <person name="Grigoriev I.V."/>
            <person name="Hibbett D.S."/>
            <person name="Martin F."/>
        </authorList>
    </citation>
    <scope>NUCLEOTIDE SEQUENCE [LARGE SCALE GENOMIC DNA]</scope>
    <source>
        <strain evidence="2 3">Koide BX008</strain>
    </source>
</reference>
<evidence type="ECO:0000313" key="2">
    <source>
        <dbReference type="EMBL" id="KIL71532.1"/>
    </source>
</evidence>
<protein>
    <submittedName>
        <fullName evidence="2">Uncharacterized protein</fullName>
    </submittedName>
</protein>
<gene>
    <name evidence="2" type="ORF">M378DRAFT_226916</name>
</gene>
<accession>A0A0C2XAW4</accession>
<dbReference type="OrthoDB" id="10359909at2759"/>
<dbReference type="HOGENOM" id="CLU_1885239_0_0_1"/>
<sequence length="135" mass="14849">MPPLYRNGNASKPYPNVRTPRDYDDPNADGIVPPNRNKGMSMDSDTNALPSKIIWKIDSENFSAPLEPVNDHGTHWSITLTQPTSGKEAMRRVGGRVVVRGAPSSSPQRKTKKKVSCNTVTFVENSKLCMKLPGV</sequence>
<dbReference type="EMBL" id="KN818222">
    <property type="protein sequence ID" value="KIL71532.1"/>
    <property type="molecule type" value="Genomic_DNA"/>
</dbReference>
<dbReference type="AlphaFoldDB" id="A0A0C2XAW4"/>
<name>A0A0C2XAW4_AMAMK</name>
<dbReference type="Proteomes" id="UP000054549">
    <property type="component" value="Unassembled WGS sequence"/>
</dbReference>
<proteinExistence type="predicted"/>